<dbReference type="GO" id="GO:0032259">
    <property type="term" value="P:methylation"/>
    <property type="evidence" value="ECO:0007669"/>
    <property type="project" value="UniProtKB-KW"/>
</dbReference>
<organism evidence="5 6">
    <name type="scientific">Nocardioides eburneus</name>
    <dbReference type="NCBI Taxonomy" id="3231482"/>
    <lineage>
        <taxon>Bacteria</taxon>
        <taxon>Bacillati</taxon>
        <taxon>Actinomycetota</taxon>
        <taxon>Actinomycetes</taxon>
        <taxon>Propionibacteriales</taxon>
        <taxon>Nocardioidaceae</taxon>
        <taxon>Nocardioides</taxon>
    </lineage>
</organism>
<comment type="caution">
    <text evidence="5">The sequence shown here is derived from an EMBL/GenBank/DDBJ whole genome shotgun (WGS) entry which is preliminary data.</text>
</comment>
<evidence type="ECO:0000256" key="3">
    <source>
        <dbReference type="ARBA" id="ARBA00022679"/>
    </source>
</evidence>
<dbReference type="InterPro" id="IPR051052">
    <property type="entry name" value="Diverse_substrate_MTase"/>
</dbReference>
<dbReference type="PANTHER" id="PTHR44942:SF4">
    <property type="entry name" value="METHYLTRANSFERASE TYPE 11 DOMAIN-CONTAINING PROTEIN"/>
    <property type="match status" value="1"/>
</dbReference>
<dbReference type="RefSeq" id="WP_367991857.1">
    <property type="nucleotide sequence ID" value="NZ_JBFPJR010000006.1"/>
</dbReference>
<dbReference type="PANTHER" id="PTHR44942">
    <property type="entry name" value="METHYLTRANSF_11 DOMAIN-CONTAINING PROTEIN"/>
    <property type="match status" value="1"/>
</dbReference>
<dbReference type="EMBL" id="JBFPJR010000006">
    <property type="protein sequence ID" value="MEX0426946.1"/>
    <property type="molecule type" value="Genomic_DNA"/>
</dbReference>
<reference evidence="5 6" key="1">
    <citation type="submission" date="2024-07" db="EMBL/GenBank/DDBJ databases">
        <authorList>
            <person name="Lee S."/>
            <person name="Kang M."/>
        </authorList>
    </citation>
    <scope>NUCLEOTIDE SEQUENCE [LARGE SCALE GENOMIC DNA]</scope>
    <source>
        <strain evidence="5 6">DS6</strain>
    </source>
</reference>
<gene>
    <name evidence="5" type="ORF">AB3X52_04875</name>
</gene>
<keyword evidence="6" id="KW-1185">Reference proteome</keyword>
<dbReference type="InterPro" id="IPR013216">
    <property type="entry name" value="Methyltransf_11"/>
</dbReference>
<evidence type="ECO:0000259" key="4">
    <source>
        <dbReference type="Pfam" id="PF08241"/>
    </source>
</evidence>
<dbReference type="InterPro" id="IPR029063">
    <property type="entry name" value="SAM-dependent_MTases_sf"/>
</dbReference>
<dbReference type="Pfam" id="PF08241">
    <property type="entry name" value="Methyltransf_11"/>
    <property type="match status" value="1"/>
</dbReference>
<dbReference type="Gene3D" id="3.40.50.150">
    <property type="entry name" value="Vaccinia Virus protein VP39"/>
    <property type="match status" value="1"/>
</dbReference>
<evidence type="ECO:0000256" key="1">
    <source>
        <dbReference type="ARBA" id="ARBA00008361"/>
    </source>
</evidence>
<dbReference type="Proteomes" id="UP001556631">
    <property type="component" value="Unassembled WGS sequence"/>
</dbReference>
<dbReference type="SUPFAM" id="SSF53335">
    <property type="entry name" value="S-adenosyl-L-methionine-dependent methyltransferases"/>
    <property type="match status" value="1"/>
</dbReference>
<proteinExistence type="inferred from homology"/>
<dbReference type="CDD" id="cd02440">
    <property type="entry name" value="AdoMet_MTases"/>
    <property type="match status" value="1"/>
</dbReference>
<keyword evidence="2 5" id="KW-0489">Methyltransferase</keyword>
<name>A0ABV3SVJ8_9ACTN</name>
<evidence type="ECO:0000256" key="2">
    <source>
        <dbReference type="ARBA" id="ARBA00022603"/>
    </source>
</evidence>
<evidence type="ECO:0000313" key="6">
    <source>
        <dbReference type="Proteomes" id="UP001556631"/>
    </source>
</evidence>
<evidence type="ECO:0000313" key="5">
    <source>
        <dbReference type="EMBL" id="MEX0426946.1"/>
    </source>
</evidence>
<dbReference type="GO" id="GO:0008168">
    <property type="term" value="F:methyltransferase activity"/>
    <property type="evidence" value="ECO:0007669"/>
    <property type="project" value="UniProtKB-KW"/>
</dbReference>
<keyword evidence="3 5" id="KW-0808">Transferase</keyword>
<protein>
    <submittedName>
        <fullName evidence="5">Class I SAM-dependent methyltransferase</fullName>
        <ecNumber evidence="5">2.1.1.-</ecNumber>
    </submittedName>
</protein>
<accession>A0ABV3SVJ8</accession>
<comment type="similarity">
    <text evidence="1">Belongs to the methyltransferase superfamily.</text>
</comment>
<feature type="domain" description="Methyltransferase type 11" evidence="4">
    <location>
        <begin position="38"/>
        <end position="130"/>
    </location>
</feature>
<sequence length="252" mass="26722">MSFDVGAEAYAAFMGRYSEPLADALLAVVRPAEGQRALDVGCGPGVVTSRLVHRLGAESVVAVDPSESFVRATRERCPGVDVRLGLAEALPWPDDTVDLAVAQLVVAFMKDPVVGLREMRRVTRPGGSVAASMWDLAGERAPLSPLWRAVRSLWPGARDESMLPGARDGDLARLMAAAGLTGVTSSELTVSVGYQTFGEWWTPYTFGVGPAGDFVASLSDGDRNALAERCHELLPTAPFTVDATAFVVLAHP</sequence>
<dbReference type="EC" id="2.1.1.-" evidence="5"/>